<dbReference type="InterPro" id="IPR039800">
    <property type="entry name" value="MICU1/2/3"/>
</dbReference>
<dbReference type="AlphaFoldDB" id="A0A8S9XTN5"/>
<evidence type="ECO:0000313" key="7">
    <source>
        <dbReference type="Proteomes" id="UP000466442"/>
    </source>
</evidence>
<gene>
    <name evidence="6" type="ORF">GE061_012195</name>
</gene>
<keyword evidence="3" id="KW-0677">Repeat</keyword>
<accession>A0A8S9XTN5</accession>
<dbReference type="PANTHER" id="PTHR12294:SF1">
    <property type="entry name" value="CALCIUM UPTAKE PROTEIN 1, MITOCHONDRIAL"/>
    <property type="match status" value="1"/>
</dbReference>
<name>A0A8S9XTN5_APOLU</name>
<dbReference type="PANTHER" id="PTHR12294">
    <property type="entry name" value="EF HAND DOMAIN FAMILY A1,A2-RELATED"/>
    <property type="match status" value="1"/>
</dbReference>
<dbReference type="GO" id="GO:0036444">
    <property type="term" value="P:calcium import into the mitochondrion"/>
    <property type="evidence" value="ECO:0007669"/>
    <property type="project" value="TreeGrafter"/>
</dbReference>
<keyword evidence="4" id="KW-0472">Membrane</keyword>
<feature type="region of interest" description="Disordered" evidence="5">
    <location>
        <begin position="136"/>
        <end position="158"/>
    </location>
</feature>
<evidence type="ECO:0000256" key="2">
    <source>
        <dbReference type="ARBA" id="ARBA00022723"/>
    </source>
</evidence>
<dbReference type="GO" id="GO:0005509">
    <property type="term" value="F:calcium ion binding"/>
    <property type="evidence" value="ECO:0007669"/>
    <property type="project" value="InterPro"/>
</dbReference>
<dbReference type="GO" id="GO:0051560">
    <property type="term" value="P:mitochondrial calcium ion homeostasis"/>
    <property type="evidence" value="ECO:0007669"/>
    <property type="project" value="TreeGrafter"/>
</dbReference>
<dbReference type="GO" id="GO:1990246">
    <property type="term" value="C:uniplex complex"/>
    <property type="evidence" value="ECO:0007669"/>
    <property type="project" value="TreeGrafter"/>
</dbReference>
<proteinExistence type="predicted"/>
<evidence type="ECO:0000256" key="1">
    <source>
        <dbReference type="ARBA" id="ARBA00004273"/>
    </source>
</evidence>
<dbReference type="Proteomes" id="UP000466442">
    <property type="component" value="Unassembled WGS sequence"/>
</dbReference>
<reference evidence="6" key="1">
    <citation type="journal article" date="2021" name="Mol. Ecol. Resour.">
        <title>Apolygus lucorum genome provides insights into omnivorousness and mesophyll feeding.</title>
        <authorList>
            <person name="Liu Y."/>
            <person name="Liu H."/>
            <person name="Wang H."/>
            <person name="Huang T."/>
            <person name="Liu B."/>
            <person name="Yang B."/>
            <person name="Yin L."/>
            <person name="Li B."/>
            <person name="Zhang Y."/>
            <person name="Zhang S."/>
            <person name="Jiang F."/>
            <person name="Zhang X."/>
            <person name="Ren Y."/>
            <person name="Wang B."/>
            <person name="Wang S."/>
            <person name="Lu Y."/>
            <person name="Wu K."/>
            <person name="Fan W."/>
            <person name="Wang G."/>
        </authorList>
    </citation>
    <scope>NUCLEOTIDE SEQUENCE</scope>
    <source>
        <strain evidence="6">12Hb</strain>
    </source>
</reference>
<comment type="caution">
    <text evidence="6">The sequence shown here is derived from an EMBL/GenBank/DDBJ whole genome shotgun (WGS) entry which is preliminary data.</text>
</comment>
<dbReference type="OrthoDB" id="10056860at2759"/>
<comment type="subcellular location">
    <subcellularLocation>
        <location evidence="1">Mitochondrion inner membrane</location>
    </subcellularLocation>
</comment>
<keyword evidence="7" id="KW-1185">Reference proteome</keyword>
<keyword evidence="2" id="KW-0479">Metal-binding</keyword>
<evidence type="ECO:0000256" key="5">
    <source>
        <dbReference type="SAM" id="MobiDB-lite"/>
    </source>
</evidence>
<sequence length="227" mass="26566">MPDRLTARSQYDNGIQPLILELRFEMLCNRVFSAIVQRCPKDRYVGVRCYHALGAAKTKEHEKNQRLLAIKQPEDFQNFRFYKNISHGPPPTPKWSKRWYLFLGCLFVSLFVDWERVYKDLRSSLPSVSAAEVMDSGANGKVEKGEEEETGKKKKKKEKVGFRDRKITEYENRMRLYSTPDKIFRYFATVKLTTDDGFSEIYMTPLDFLRSMTPGWLQPEGKAIFAH</sequence>
<evidence type="ECO:0000256" key="3">
    <source>
        <dbReference type="ARBA" id="ARBA00022737"/>
    </source>
</evidence>
<evidence type="ECO:0000256" key="4">
    <source>
        <dbReference type="ARBA" id="ARBA00023136"/>
    </source>
</evidence>
<protein>
    <submittedName>
        <fullName evidence="6">Uncharacterized protein</fullName>
    </submittedName>
</protein>
<dbReference type="EMBL" id="WIXP02000004">
    <property type="protein sequence ID" value="KAF6211681.1"/>
    <property type="molecule type" value="Genomic_DNA"/>
</dbReference>
<organism evidence="6 7">
    <name type="scientific">Apolygus lucorum</name>
    <name type="common">Small green plant bug</name>
    <name type="synonym">Lygocoris lucorum</name>
    <dbReference type="NCBI Taxonomy" id="248454"/>
    <lineage>
        <taxon>Eukaryota</taxon>
        <taxon>Metazoa</taxon>
        <taxon>Ecdysozoa</taxon>
        <taxon>Arthropoda</taxon>
        <taxon>Hexapoda</taxon>
        <taxon>Insecta</taxon>
        <taxon>Pterygota</taxon>
        <taxon>Neoptera</taxon>
        <taxon>Paraneoptera</taxon>
        <taxon>Hemiptera</taxon>
        <taxon>Heteroptera</taxon>
        <taxon>Panheteroptera</taxon>
        <taxon>Cimicomorpha</taxon>
        <taxon>Miridae</taxon>
        <taxon>Mirini</taxon>
        <taxon>Apolygus</taxon>
    </lineage>
</organism>
<evidence type="ECO:0000313" key="6">
    <source>
        <dbReference type="EMBL" id="KAF6211681.1"/>
    </source>
</evidence>